<accession>A0A2P5B1U3</accession>
<sequence>MKIAEVEQLRESGEFTSSLVISLPQSGDTSPTTKLSGGGTAFKRKIEEIWESLIDVEVTKIGVYGMGGSVNV</sequence>
<dbReference type="OrthoDB" id="986436at2759"/>
<dbReference type="Proteomes" id="UP000237105">
    <property type="component" value="Unassembled WGS sequence"/>
</dbReference>
<name>A0A2P5B1U3_PARAD</name>
<evidence type="ECO:0000313" key="2">
    <source>
        <dbReference type="Proteomes" id="UP000237105"/>
    </source>
</evidence>
<protein>
    <submittedName>
        <fullName evidence="1">Uncharacterized protein</fullName>
    </submittedName>
</protein>
<dbReference type="EMBL" id="JXTB01000384">
    <property type="protein sequence ID" value="PON42764.1"/>
    <property type="molecule type" value="Genomic_DNA"/>
</dbReference>
<gene>
    <name evidence="1" type="ORF">PanWU01x14_279410</name>
</gene>
<organism evidence="1 2">
    <name type="scientific">Parasponia andersonii</name>
    <name type="common">Sponia andersonii</name>
    <dbReference type="NCBI Taxonomy" id="3476"/>
    <lineage>
        <taxon>Eukaryota</taxon>
        <taxon>Viridiplantae</taxon>
        <taxon>Streptophyta</taxon>
        <taxon>Embryophyta</taxon>
        <taxon>Tracheophyta</taxon>
        <taxon>Spermatophyta</taxon>
        <taxon>Magnoliopsida</taxon>
        <taxon>eudicotyledons</taxon>
        <taxon>Gunneridae</taxon>
        <taxon>Pentapetalae</taxon>
        <taxon>rosids</taxon>
        <taxon>fabids</taxon>
        <taxon>Rosales</taxon>
        <taxon>Cannabaceae</taxon>
        <taxon>Parasponia</taxon>
    </lineage>
</organism>
<comment type="caution">
    <text evidence="1">The sequence shown here is derived from an EMBL/GenBank/DDBJ whole genome shotgun (WGS) entry which is preliminary data.</text>
</comment>
<proteinExistence type="predicted"/>
<evidence type="ECO:0000313" key="1">
    <source>
        <dbReference type="EMBL" id="PON42764.1"/>
    </source>
</evidence>
<keyword evidence="2" id="KW-1185">Reference proteome</keyword>
<dbReference type="AlphaFoldDB" id="A0A2P5B1U3"/>
<reference evidence="2" key="1">
    <citation type="submission" date="2016-06" db="EMBL/GenBank/DDBJ databases">
        <title>Parallel loss of symbiosis genes in relatives of nitrogen-fixing non-legume Parasponia.</title>
        <authorList>
            <person name="Van Velzen R."/>
            <person name="Holmer R."/>
            <person name="Bu F."/>
            <person name="Rutten L."/>
            <person name="Van Zeijl A."/>
            <person name="Liu W."/>
            <person name="Santuari L."/>
            <person name="Cao Q."/>
            <person name="Sharma T."/>
            <person name="Shen D."/>
            <person name="Roswanjaya Y."/>
            <person name="Wardhani T."/>
            <person name="Kalhor M.S."/>
            <person name="Jansen J."/>
            <person name="Van den Hoogen J."/>
            <person name="Gungor B."/>
            <person name="Hartog M."/>
            <person name="Hontelez J."/>
            <person name="Verver J."/>
            <person name="Yang W.-C."/>
            <person name="Schijlen E."/>
            <person name="Repin R."/>
            <person name="Schilthuizen M."/>
            <person name="Schranz E."/>
            <person name="Heidstra R."/>
            <person name="Miyata K."/>
            <person name="Fedorova E."/>
            <person name="Kohlen W."/>
            <person name="Bisseling T."/>
            <person name="Smit S."/>
            <person name="Geurts R."/>
        </authorList>
    </citation>
    <scope>NUCLEOTIDE SEQUENCE [LARGE SCALE GENOMIC DNA]</scope>
    <source>
        <strain evidence="2">cv. WU1-14</strain>
    </source>
</reference>